<dbReference type="GO" id="GO:0006352">
    <property type="term" value="P:DNA-templated transcription initiation"/>
    <property type="evidence" value="ECO:0007669"/>
    <property type="project" value="InterPro"/>
</dbReference>
<evidence type="ECO:0000259" key="3">
    <source>
        <dbReference type="Pfam" id="PF20239"/>
    </source>
</evidence>
<dbReference type="InterPro" id="IPR036388">
    <property type="entry name" value="WH-like_DNA-bd_sf"/>
</dbReference>
<dbReference type="GO" id="GO:0003677">
    <property type="term" value="F:DNA binding"/>
    <property type="evidence" value="ECO:0007669"/>
    <property type="project" value="InterPro"/>
</dbReference>
<dbReference type="Pfam" id="PF08281">
    <property type="entry name" value="Sigma70_r4_2"/>
    <property type="match status" value="1"/>
</dbReference>
<dbReference type="SUPFAM" id="SSF88946">
    <property type="entry name" value="Sigma2 domain of RNA polymerase sigma factors"/>
    <property type="match status" value="1"/>
</dbReference>
<dbReference type="InterPro" id="IPR007627">
    <property type="entry name" value="RNA_pol_sigma70_r2"/>
</dbReference>
<dbReference type="InterPro" id="IPR013325">
    <property type="entry name" value="RNA_pol_sigma_r2"/>
</dbReference>
<feature type="domain" description="RNA polymerase sigma-70 region 2" evidence="1">
    <location>
        <begin position="21"/>
        <end position="87"/>
    </location>
</feature>
<evidence type="ECO:0000259" key="2">
    <source>
        <dbReference type="Pfam" id="PF08281"/>
    </source>
</evidence>
<protein>
    <submittedName>
        <fullName evidence="4">RNA polymerase sigma factor</fullName>
    </submittedName>
</protein>
<dbReference type="AlphaFoldDB" id="A0A7V1D0W1"/>
<dbReference type="InterPro" id="IPR046531">
    <property type="entry name" value="DUF6596"/>
</dbReference>
<dbReference type="RefSeq" id="WP_304183624.1">
    <property type="nucleotide sequence ID" value="NZ_DRGM01000167.1"/>
</dbReference>
<dbReference type="Gene3D" id="1.10.1740.10">
    <property type="match status" value="1"/>
</dbReference>
<feature type="domain" description="DUF6596" evidence="3">
    <location>
        <begin position="197"/>
        <end position="296"/>
    </location>
</feature>
<dbReference type="InterPro" id="IPR013324">
    <property type="entry name" value="RNA_pol_sigma_r3/r4-like"/>
</dbReference>
<dbReference type="SUPFAM" id="SSF88659">
    <property type="entry name" value="Sigma3 and sigma4 domains of RNA polymerase sigma factors"/>
    <property type="match status" value="1"/>
</dbReference>
<dbReference type="Pfam" id="PF04542">
    <property type="entry name" value="Sigma70_r2"/>
    <property type="match status" value="1"/>
</dbReference>
<dbReference type="Pfam" id="PF20239">
    <property type="entry name" value="DUF6596"/>
    <property type="match status" value="1"/>
</dbReference>
<gene>
    <name evidence="4" type="ORF">ENH88_15815</name>
</gene>
<evidence type="ECO:0000313" key="4">
    <source>
        <dbReference type="EMBL" id="HEA17876.1"/>
    </source>
</evidence>
<sequence length="428" mass="47856">MNKDNTRVTNDAVKNKLAAIYRDEGRRIYATLIRLLGDFELAEEALHDAFSAALSKWESEGIPNKPANWLVSTGRFKAIDQLRRQHRHSEIVQQLANDSAEEAIITDEFALANAVDDELIADDQLRLIFTCCHPAIDIKVQIALTLREVCGLTTEEIASAFLTSVSTMAQRIVRGKQKIRDANIPFQIPSQEELENRVDAVLSVIYLVYNEGYSSSFGDSVTRTELTVEAIRLARLLQSLLSDTEITGLLALMLLNGSRHNARTNKDGDIILLAEQDRSLWDQALIQEGIALVQSATAKREYGFYTIQAAIAAVHAQASDAKNTDWEQILAWYSLLLQVAPSPVIELNRAVAVAMHHGPEAALVLVEQLLQQKVMQKYHLCYATYAEFLTRVGRKKEARAALEYALTLTKQIPEQRVLQRKLVALGHI</sequence>
<dbReference type="GO" id="GO:0016987">
    <property type="term" value="F:sigma factor activity"/>
    <property type="evidence" value="ECO:0007669"/>
    <property type="project" value="InterPro"/>
</dbReference>
<dbReference type="PANTHER" id="PTHR47756">
    <property type="entry name" value="BLL6612 PROTEIN-RELATED"/>
    <property type="match status" value="1"/>
</dbReference>
<evidence type="ECO:0000259" key="1">
    <source>
        <dbReference type="Pfam" id="PF04542"/>
    </source>
</evidence>
<dbReference type="EMBL" id="DRGM01000167">
    <property type="protein sequence ID" value="HEA17876.1"/>
    <property type="molecule type" value="Genomic_DNA"/>
</dbReference>
<dbReference type="InterPro" id="IPR013249">
    <property type="entry name" value="RNA_pol_sigma70_r4_t2"/>
</dbReference>
<accession>A0A7V1D0W1</accession>
<dbReference type="Gene3D" id="1.10.10.10">
    <property type="entry name" value="Winged helix-like DNA-binding domain superfamily/Winged helix DNA-binding domain"/>
    <property type="match status" value="1"/>
</dbReference>
<organism evidence="4">
    <name type="scientific">Pseudoalteromonas prydzensis</name>
    <dbReference type="NCBI Taxonomy" id="182141"/>
    <lineage>
        <taxon>Bacteria</taxon>
        <taxon>Pseudomonadati</taxon>
        <taxon>Pseudomonadota</taxon>
        <taxon>Gammaproteobacteria</taxon>
        <taxon>Alteromonadales</taxon>
        <taxon>Pseudoalteromonadaceae</taxon>
        <taxon>Pseudoalteromonas</taxon>
    </lineage>
</organism>
<reference evidence="4" key="1">
    <citation type="journal article" date="2020" name="mSystems">
        <title>Genome- and Community-Level Interaction Insights into Carbon Utilization and Element Cycling Functions of Hydrothermarchaeota in Hydrothermal Sediment.</title>
        <authorList>
            <person name="Zhou Z."/>
            <person name="Liu Y."/>
            <person name="Xu W."/>
            <person name="Pan J."/>
            <person name="Luo Z.H."/>
            <person name="Li M."/>
        </authorList>
    </citation>
    <scope>NUCLEOTIDE SEQUENCE [LARGE SCALE GENOMIC DNA]</scope>
    <source>
        <strain evidence="4">HyVt-346</strain>
    </source>
</reference>
<dbReference type="PANTHER" id="PTHR47756:SF2">
    <property type="entry name" value="BLL6612 PROTEIN"/>
    <property type="match status" value="1"/>
</dbReference>
<feature type="domain" description="RNA polymerase sigma factor 70 region 4 type 2" evidence="2">
    <location>
        <begin position="130"/>
        <end position="179"/>
    </location>
</feature>
<comment type="caution">
    <text evidence="4">The sequence shown here is derived from an EMBL/GenBank/DDBJ whole genome shotgun (WGS) entry which is preliminary data.</text>
</comment>
<name>A0A7V1D0W1_9GAMM</name>
<dbReference type="Proteomes" id="UP000886188">
    <property type="component" value="Unassembled WGS sequence"/>
</dbReference>
<proteinExistence type="predicted"/>